<comment type="caution">
    <text evidence="2">The sequence shown here is derived from an EMBL/GenBank/DDBJ whole genome shotgun (WGS) entry which is preliminary data.</text>
</comment>
<accession>A0ABX2BW69</accession>
<dbReference type="PANTHER" id="PTHR48079">
    <property type="entry name" value="PROTEIN YEEZ"/>
    <property type="match status" value="1"/>
</dbReference>
<dbReference type="InterPro" id="IPR051783">
    <property type="entry name" value="NAD(P)-dependent_oxidoreduct"/>
</dbReference>
<dbReference type="RefSeq" id="WP_172315342.1">
    <property type="nucleotide sequence ID" value="NZ_WOEY01000109.1"/>
</dbReference>
<protein>
    <submittedName>
        <fullName evidence="2">NAD-dependent epimerase/dehydratase family protein</fullName>
    </submittedName>
</protein>
<dbReference type="EMBL" id="WOEY01000109">
    <property type="protein sequence ID" value="NPT45004.1"/>
    <property type="molecule type" value="Genomic_DNA"/>
</dbReference>
<dbReference type="SUPFAM" id="SSF51735">
    <property type="entry name" value="NAD(P)-binding Rossmann-fold domains"/>
    <property type="match status" value="1"/>
</dbReference>
<reference evidence="2 3" key="1">
    <citation type="submission" date="2019-11" db="EMBL/GenBank/DDBJ databases">
        <title>Metabolism of dissolved organic matter in forest soils.</title>
        <authorList>
            <person name="Cyle K.T."/>
            <person name="Wilhelm R.C."/>
            <person name="Martinez C.E."/>
        </authorList>
    </citation>
    <scope>NUCLEOTIDE SEQUENCE [LARGE SCALE GENOMIC DNA]</scope>
    <source>
        <strain evidence="2 3">1N</strain>
    </source>
</reference>
<dbReference type="CDD" id="cd05262">
    <property type="entry name" value="SDR_a7"/>
    <property type="match status" value="1"/>
</dbReference>
<keyword evidence="3" id="KW-1185">Reference proteome</keyword>
<dbReference type="Gene3D" id="3.40.50.720">
    <property type="entry name" value="NAD(P)-binding Rossmann-like Domain"/>
    <property type="match status" value="1"/>
</dbReference>
<sequence length="298" mass="31265">MRVFVTGATGFVGSAVVRELLANGHQVLGLTRSEAGAAALAAAGAEAIHGSLTDLDSLRRGAAAADGVIHTAFNHDFSRFAQSSEEDKHAIEVLGSVLEGSERPLLVTSGCAFLSNGRMATEEDRQPAPSGHFPRASEAAAASLAARGVRASAVRLAPSVHGEGDHGFVPRLINIAREKGVSAYVGDGLNRWPGVHRFDAARVFRLALERGAIDGPYHAVAEEGVPFRAIAEVIGRRLGVPVVAKSHDEAAAHFGWFGMFIGADLPTSSARTRALLDWTPTGPDILADIDQPGYYAHP</sequence>
<dbReference type="InterPro" id="IPR036291">
    <property type="entry name" value="NAD(P)-bd_dom_sf"/>
</dbReference>
<evidence type="ECO:0000259" key="1">
    <source>
        <dbReference type="Pfam" id="PF01370"/>
    </source>
</evidence>
<name>A0ABX2BW69_9BURK</name>
<feature type="domain" description="NAD-dependent epimerase/dehydratase" evidence="1">
    <location>
        <begin position="3"/>
        <end position="211"/>
    </location>
</feature>
<dbReference type="InterPro" id="IPR001509">
    <property type="entry name" value="Epimerase_deHydtase"/>
</dbReference>
<dbReference type="Proteomes" id="UP000652198">
    <property type="component" value="Unassembled WGS sequence"/>
</dbReference>
<dbReference type="Pfam" id="PF01370">
    <property type="entry name" value="Epimerase"/>
    <property type="match status" value="1"/>
</dbReference>
<evidence type="ECO:0000313" key="3">
    <source>
        <dbReference type="Proteomes" id="UP000652198"/>
    </source>
</evidence>
<dbReference type="PANTHER" id="PTHR48079:SF6">
    <property type="entry name" value="NAD(P)-BINDING DOMAIN-CONTAINING PROTEIN-RELATED"/>
    <property type="match status" value="1"/>
</dbReference>
<proteinExistence type="predicted"/>
<gene>
    <name evidence="2" type="ORF">GNZ12_27530</name>
</gene>
<evidence type="ECO:0000313" key="2">
    <source>
        <dbReference type="EMBL" id="NPT45004.1"/>
    </source>
</evidence>
<organism evidence="2 3">
    <name type="scientific">Paraburkholderia solitsugae</name>
    <dbReference type="NCBI Taxonomy" id="2675748"/>
    <lineage>
        <taxon>Bacteria</taxon>
        <taxon>Pseudomonadati</taxon>
        <taxon>Pseudomonadota</taxon>
        <taxon>Betaproteobacteria</taxon>
        <taxon>Burkholderiales</taxon>
        <taxon>Burkholderiaceae</taxon>
        <taxon>Paraburkholderia</taxon>
    </lineage>
</organism>